<feature type="binding site" description="in other chain" evidence="8">
    <location>
        <begin position="137"/>
        <end position="139"/>
    </location>
    <ligand>
        <name>FMN</name>
        <dbReference type="ChEBI" id="CHEBI:58210"/>
        <note>ligand shared between dimeric partners</note>
    </ligand>
</feature>
<gene>
    <name evidence="10" type="ORF">MF646_14980</name>
</gene>
<dbReference type="Gene3D" id="3.40.109.10">
    <property type="entry name" value="NADH Oxidase"/>
    <property type="match status" value="1"/>
</dbReference>
<dbReference type="InterPro" id="IPR026021">
    <property type="entry name" value="YdjA-like"/>
</dbReference>
<reference evidence="10" key="1">
    <citation type="submission" date="2022-02" db="EMBL/GenBank/DDBJ databases">
        <title>Halalkalibacter sp. nov. isolated from Lonar Lake, India.</title>
        <authorList>
            <person name="Joshi A."/>
            <person name="Thite S."/>
            <person name="Lodha T."/>
        </authorList>
    </citation>
    <scope>NUCLEOTIDE SEQUENCE</scope>
    <source>
        <strain evidence="10">MEB205</strain>
    </source>
</reference>
<dbReference type="EMBL" id="JAKRYL010000015">
    <property type="protein sequence ID" value="MCL7748432.1"/>
    <property type="molecule type" value="Genomic_DNA"/>
</dbReference>
<dbReference type="CDD" id="cd02135">
    <property type="entry name" value="YdjA-like"/>
    <property type="match status" value="1"/>
</dbReference>
<evidence type="ECO:0000256" key="2">
    <source>
        <dbReference type="ARBA" id="ARBA00022630"/>
    </source>
</evidence>
<dbReference type="PANTHER" id="PTHR43821:SF1">
    <property type="entry name" value="NAD(P)H NITROREDUCTASE YDJA-RELATED"/>
    <property type="match status" value="1"/>
</dbReference>
<comment type="caution">
    <text evidence="10">The sequence shown here is derived from an EMBL/GenBank/DDBJ whole genome shotgun (WGS) entry which is preliminary data.</text>
</comment>
<dbReference type="Pfam" id="PF00881">
    <property type="entry name" value="Nitroreductase"/>
    <property type="match status" value="1"/>
</dbReference>
<keyword evidence="5 7" id="KW-0560">Oxidoreductase</keyword>
<dbReference type="SUPFAM" id="SSF55469">
    <property type="entry name" value="FMN-dependent nitroreductase-like"/>
    <property type="match status" value="1"/>
</dbReference>
<evidence type="ECO:0000313" key="11">
    <source>
        <dbReference type="Proteomes" id="UP001139150"/>
    </source>
</evidence>
<dbReference type="Proteomes" id="UP001139150">
    <property type="component" value="Unassembled WGS sequence"/>
</dbReference>
<evidence type="ECO:0000256" key="3">
    <source>
        <dbReference type="ARBA" id="ARBA00022643"/>
    </source>
</evidence>
<feature type="domain" description="Nitroreductase" evidence="9">
    <location>
        <begin position="7"/>
        <end position="168"/>
    </location>
</feature>
<dbReference type="InterPro" id="IPR052530">
    <property type="entry name" value="NAD(P)H_nitroreductase"/>
</dbReference>
<dbReference type="PIRSF" id="PIRSF000232">
    <property type="entry name" value="YdjA"/>
    <property type="match status" value="1"/>
</dbReference>
<evidence type="ECO:0000256" key="6">
    <source>
        <dbReference type="ARBA" id="ARBA00023027"/>
    </source>
</evidence>
<dbReference type="GO" id="GO:0016491">
    <property type="term" value="F:oxidoreductase activity"/>
    <property type="evidence" value="ECO:0007669"/>
    <property type="project" value="UniProtKB-UniRule"/>
</dbReference>
<keyword evidence="2 7" id="KW-0285">Flavoprotein</keyword>
<dbReference type="EC" id="1.-.-.-" evidence="7"/>
<keyword evidence="6 7" id="KW-0520">NAD</keyword>
<evidence type="ECO:0000256" key="4">
    <source>
        <dbReference type="ARBA" id="ARBA00022857"/>
    </source>
</evidence>
<evidence type="ECO:0000256" key="7">
    <source>
        <dbReference type="PIRNR" id="PIRNR000232"/>
    </source>
</evidence>
<keyword evidence="4 7" id="KW-0521">NADP</keyword>
<evidence type="ECO:0000256" key="1">
    <source>
        <dbReference type="ARBA" id="ARBA00007118"/>
    </source>
</evidence>
<dbReference type="InterPro" id="IPR000415">
    <property type="entry name" value="Nitroreductase-like"/>
</dbReference>
<evidence type="ECO:0000256" key="5">
    <source>
        <dbReference type="ARBA" id="ARBA00023002"/>
    </source>
</evidence>
<organism evidence="10 11">
    <name type="scientific">Halalkalibacter alkaliphilus</name>
    <dbReference type="NCBI Taxonomy" id="2917993"/>
    <lineage>
        <taxon>Bacteria</taxon>
        <taxon>Bacillati</taxon>
        <taxon>Bacillota</taxon>
        <taxon>Bacilli</taxon>
        <taxon>Bacillales</taxon>
        <taxon>Bacillaceae</taxon>
        <taxon>Halalkalibacter</taxon>
    </lineage>
</organism>
<name>A0A9X2I5M7_9BACI</name>
<feature type="binding site" evidence="8">
    <location>
        <position position="39"/>
    </location>
    <ligand>
        <name>FMN</name>
        <dbReference type="ChEBI" id="CHEBI:58210"/>
        <note>ligand shared between dimeric partners</note>
    </ligand>
</feature>
<proteinExistence type="inferred from homology"/>
<sequence>MDIMEAILTRRTIGLVKEDPVPKKFIEQILHAGTHAPNHFRTEPWRFFVLTGNARNRLGNVFEEITKASLEDPTTEESQKKLRRSQTNPLRAPVIIAVGVEPSMKKNVIVKEEYAAVNSAIQNMLLAAHGLGLGAIWRTGTICYDEKVKEFFGMSEEGEMLAFIYLGYPNMKTPKVKKTPYEEVTTWFES</sequence>
<evidence type="ECO:0000313" key="10">
    <source>
        <dbReference type="EMBL" id="MCL7748432.1"/>
    </source>
</evidence>
<dbReference type="AlphaFoldDB" id="A0A9X2I5M7"/>
<protein>
    <recommendedName>
        <fullName evidence="7">Putative NAD(P)H nitroreductase</fullName>
        <ecNumber evidence="7">1.-.-.-</ecNumber>
    </recommendedName>
</protein>
<feature type="binding site" description="in other chain" evidence="8">
    <location>
        <begin position="10"/>
        <end position="12"/>
    </location>
    <ligand>
        <name>FMN</name>
        <dbReference type="ChEBI" id="CHEBI:58210"/>
        <note>ligand shared between dimeric partners</note>
    </ligand>
</feature>
<keyword evidence="11" id="KW-1185">Reference proteome</keyword>
<accession>A0A9X2I5M7</accession>
<evidence type="ECO:0000259" key="9">
    <source>
        <dbReference type="Pfam" id="PF00881"/>
    </source>
</evidence>
<keyword evidence="3 7" id="KW-0288">FMN</keyword>
<comment type="similarity">
    <text evidence="1 7">Belongs to the nitroreductase family.</text>
</comment>
<comment type="cofactor">
    <cofactor evidence="8">
        <name>FMN</name>
        <dbReference type="ChEBI" id="CHEBI:58210"/>
    </cofactor>
    <text evidence="8">Binds 1 FMN per subunit.</text>
</comment>
<dbReference type="RefSeq" id="WP_250097323.1">
    <property type="nucleotide sequence ID" value="NZ_JAKRYL010000015.1"/>
</dbReference>
<evidence type="ECO:0000256" key="8">
    <source>
        <dbReference type="PIRSR" id="PIRSR000232-1"/>
    </source>
</evidence>
<dbReference type="InterPro" id="IPR029479">
    <property type="entry name" value="Nitroreductase"/>
</dbReference>
<dbReference type="PANTHER" id="PTHR43821">
    <property type="entry name" value="NAD(P)H NITROREDUCTASE YDJA-RELATED"/>
    <property type="match status" value="1"/>
</dbReference>